<dbReference type="InterPro" id="IPR014710">
    <property type="entry name" value="RmlC-like_jellyroll"/>
</dbReference>
<dbReference type="InterPro" id="IPR011051">
    <property type="entry name" value="RmlC_Cupin_sf"/>
</dbReference>
<dbReference type="eggNOG" id="COG1917">
    <property type="taxonomic scope" value="Bacteria"/>
</dbReference>
<evidence type="ECO:0008006" key="3">
    <source>
        <dbReference type="Google" id="ProtNLM"/>
    </source>
</evidence>
<protein>
    <recommendedName>
        <fullName evidence="3">Cupin 2 conserved barrel domain-containing protein</fullName>
    </recommendedName>
</protein>
<sequence>MFIVVRGEAKVLFENSTHIIRENESFLVKGALLHSVWNNALETTTMIGISVKSSDDRCIK</sequence>
<name>A0A069D249_9BACE</name>
<dbReference type="SUPFAM" id="SSF51182">
    <property type="entry name" value="RmlC-like cupins"/>
    <property type="match status" value="1"/>
</dbReference>
<evidence type="ECO:0000313" key="2">
    <source>
        <dbReference type="Proteomes" id="UP000027601"/>
    </source>
</evidence>
<dbReference type="AlphaFoldDB" id="A0A069D249"/>
<dbReference type="EMBL" id="BAJS01000012">
    <property type="protein sequence ID" value="GAK36963.1"/>
    <property type="molecule type" value="Genomic_DNA"/>
</dbReference>
<organism evidence="1 2">
    <name type="scientific">Bacteroides graminisolvens DSM 19988 = JCM 15093</name>
    <dbReference type="NCBI Taxonomy" id="1121097"/>
    <lineage>
        <taxon>Bacteria</taxon>
        <taxon>Pseudomonadati</taxon>
        <taxon>Bacteroidota</taxon>
        <taxon>Bacteroidia</taxon>
        <taxon>Bacteroidales</taxon>
        <taxon>Bacteroidaceae</taxon>
        <taxon>Bacteroides</taxon>
    </lineage>
</organism>
<dbReference type="Gene3D" id="2.60.120.10">
    <property type="entry name" value="Jelly Rolls"/>
    <property type="match status" value="1"/>
</dbReference>
<dbReference type="Proteomes" id="UP000027601">
    <property type="component" value="Unassembled WGS sequence"/>
</dbReference>
<accession>A0A069D249</accession>
<evidence type="ECO:0000313" key="1">
    <source>
        <dbReference type="EMBL" id="GAK36963.1"/>
    </source>
</evidence>
<keyword evidence="2" id="KW-1185">Reference proteome</keyword>
<dbReference type="STRING" id="1121097.GCA_000428125_02414"/>
<comment type="caution">
    <text evidence="1">The sequence shown here is derived from an EMBL/GenBank/DDBJ whole genome shotgun (WGS) entry which is preliminary data.</text>
</comment>
<proteinExistence type="predicted"/>
<gene>
    <name evidence="1" type="ORF">JCM15093_2171</name>
</gene>
<reference evidence="1 2" key="1">
    <citation type="journal article" date="2015" name="Microbes Environ.">
        <title>Distribution and evolution of nitrogen fixation genes in the phylum bacteroidetes.</title>
        <authorList>
            <person name="Inoue J."/>
            <person name="Oshima K."/>
            <person name="Suda W."/>
            <person name="Sakamoto M."/>
            <person name="Iino T."/>
            <person name="Noda S."/>
            <person name="Hongoh Y."/>
            <person name="Hattori M."/>
            <person name="Ohkuma M."/>
        </authorList>
    </citation>
    <scope>NUCLEOTIDE SEQUENCE [LARGE SCALE GENOMIC DNA]</scope>
    <source>
        <strain evidence="1 2">JCM 15093</strain>
    </source>
</reference>